<gene>
    <name evidence="2" type="ORF">K1718_26575</name>
</gene>
<evidence type="ECO:0000313" key="3">
    <source>
        <dbReference type="Proteomes" id="UP001209803"/>
    </source>
</evidence>
<dbReference type="EMBL" id="CP120863">
    <property type="protein sequence ID" value="WFE89677.1"/>
    <property type="molecule type" value="Genomic_DNA"/>
</dbReference>
<dbReference type="Gene3D" id="3.40.630.30">
    <property type="match status" value="1"/>
</dbReference>
<dbReference type="RefSeq" id="WP_152503941.1">
    <property type="nucleotide sequence ID" value="NZ_CP120863.1"/>
</dbReference>
<sequence length="167" mass="18930">MHSLHSEQFLLRPPEVQDLGVYRTFFADAEASRFYGGPLRDDQSWRALAGHVGHWHLRGYGLWMIVPRQGGAAIGGCGFVWPDGWPRRELTWWLLPEARGTGTAVEVSRAAIKHAYDSYGWSLVETHMDDANEAARKLVQKLGGKVIAREVFPDDKTRSVYELPRLE</sequence>
<organism evidence="2 3">
    <name type="scientific">Roseibium porphyridii</name>
    <dbReference type="NCBI Taxonomy" id="2866279"/>
    <lineage>
        <taxon>Bacteria</taxon>
        <taxon>Pseudomonadati</taxon>
        <taxon>Pseudomonadota</taxon>
        <taxon>Alphaproteobacteria</taxon>
        <taxon>Hyphomicrobiales</taxon>
        <taxon>Stappiaceae</taxon>
        <taxon>Roseibium</taxon>
    </lineage>
</organism>
<feature type="domain" description="N-acetyltransferase" evidence="1">
    <location>
        <begin position="9"/>
        <end position="167"/>
    </location>
</feature>
<dbReference type="Proteomes" id="UP001209803">
    <property type="component" value="Chromosome"/>
</dbReference>
<dbReference type="Pfam" id="PF13302">
    <property type="entry name" value="Acetyltransf_3"/>
    <property type="match status" value="1"/>
</dbReference>
<dbReference type="PROSITE" id="PS51186">
    <property type="entry name" value="GNAT"/>
    <property type="match status" value="1"/>
</dbReference>
<evidence type="ECO:0000313" key="2">
    <source>
        <dbReference type="EMBL" id="WFE89677.1"/>
    </source>
</evidence>
<keyword evidence="3" id="KW-1185">Reference proteome</keyword>
<dbReference type="InterPro" id="IPR016181">
    <property type="entry name" value="Acyl_CoA_acyltransferase"/>
</dbReference>
<accession>A0ABY8F2F8</accession>
<evidence type="ECO:0000259" key="1">
    <source>
        <dbReference type="PROSITE" id="PS51186"/>
    </source>
</evidence>
<name>A0ABY8F2F8_9HYPH</name>
<dbReference type="PANTHER" id="PTHR43792:SF1">
    <property type="entry name" value="N-ACETYLTRANSFERASE DOMAIN-CONTAINING PROTEIN"/>
    <property type="match status" value="1"/>
</dbReference>
<reference evidence="2 3" key="1">
    <citation type="submission" date="2023-03" db="EMBL/GenBank/DDBJ databases">
        <title>Roseibium porphyridii sp. nov. and Roseibium rhodosorbium sp. nov. isolated from marine algae, Porphyridium cruentum and Rhodosorus marinus, respectively.</title>
        <authorList>
            <person name="Lee M.W."/>
            <person name="Choi B.J."/>
            <person name="Lee J.K."/>
            <person name="Choi D.G."/>
            <person name="Baek J.H."/>
            <person name="Bayburt H."/>
            <person name="Kim J.M."/>
            <person name="Han D.M."/>
            <person name="Kim K.H."/>
            <person name="Jeon C.O."/>
        </authorList>
    </citation>
    <scope>NUCLEOTIDE SEQUENCE [LARGE SCALE GENOMIC DNA]</scope>
    <source>
        <strain evidence="2 3">KMA01</strain>
    </source>
</reference>
<protein>
    <submittedName>
        <fullName evidence="2">GNAT family N-acetyltransferase</fullName>
    </submittedName>
</protein>
<dbReference type="InterPro" id="IPR051531">
    <property type="entry name" value="N-acetyltransferase"/>
</dbReference>
<dbReference type="InterPro" id="IPR000182">
    <property type="entry name" value="GNAT_dom"/>
</dbReference>
<proteinExistence type="predicted"/>
<dbReference type="SUPFAM" id="SSF55729">
    <property type="entry name" value="Acyl-CoA N-acyltransferases (Nat)"/>
    <property type="match status" value="1"/>
</dbReference>
<dbReference type="PANTHER" id="PTHR43792">
    <property type="entry name" value="GNAT FAMILY, PUTATIVE (AFU_ORTHOLOGUE AFUA_3G00765)-RELATED-RELATED"/>
    <property type="match status" value="1"/>
</dbReference>